<name>A0A6A5R4L6_9PLEO</name>
<sequence length="59" mass="6402">MCSVVSRLVEARLPHALRPQYLQSPPSVQLSYVLAFPRAPGPALCSPNSNILQCCDAVH</sequence>
<keyword evidence="2" id="KW-1185">Reference proteome</keyword>
<reference evidence="1" key="1">
    <citation type="journal article" date="2020" name="Stud. Mycol.">
        <title>101 Dothideomycetes genomes: a test case for predicting lifestyles and emergence of pathogens.</title>
        <authorList>
            <person name="Haridas S."/>
            <person name="Albert R."/>
            <person name="Binder M."/>
            <person name="Bloem J."/>
            <person name="Labutti K."/>
            <person name="Salamov A."/>
            <person name="Andreopoulos B."/>
            <person name="Baker S."/>
            <person name="Barry K."/>
            <person name="Bills G."/>
            <person name="Bluhm B."/>
            <person name="Cannon C."/>
            <person name="Castanera R."/>
            <person name="Culley D."/>
            <person name="Daum C."/>
            <person name="Ezra D."/>
            <person name="Gonzalez J."/>
            <person name="Henrissat B."/>
            <person name="Kuo A."/>
            <person name="Liang C."/>
            <person name="Lipzen A."/>
            <person name="Lutzoni F."/>
            <person name="Magnuson J."/>
            <person name="Mondo S."/>
            <person name="Nolan M."/>
            <person name="Ohm R."/>
            <person name="Pangilinan J."/>
            <person name="Park H.-J."/>
            <person name="Ramirez L."/>
            <person name="Alfaro M."/>
            <person name="Sun H."/>
            <person name="Tritt A."/>
            <person name="Yoshinaga Y."/>
            <person name="Zwiers L.-H."/>
            <person name="Turgeon B."/>
            <person name="Goodwin S."/>
            <person name="Spatafora J."/>
            <person name="Crous P."/>
            <person name="Grigoriev I."/>
        </authorList>
    </citation>
    <scope>NUCLEOTIDE SEQUENCE</scope>
    <source>
        <strain evidence="1">CBS 183.55</strain>
    </source>
</reference>
<gene>
    <name evidence="1" type="ORF">M421DRAFT_354169</name>
</gene>
<dbReference type="Proteomes" id="UP000800082">
    <property type="component" value="Unassembled WGS sequence"/>
</dbReference>
<dbReference type="AlphaFoldDB" id="A0A6A5R4L6"/>
<protein>
    <submittedName>
        <fullName evidence="1">Uncharacterized protein</fullName>
    </submittedName>
</protein>
<accession>A0A6A5R4L6</accession>
<proteinExistence type="predicted"/>
<organism evidence="1 2">
    <name type="scientific">Didymella exigua CBS 183.55</name>
    <dbReference type="NCBI Taxonomy" id="1150837"/>
    <lineage>
        <taxon>Eukaryota</taxon>
        <taxon>Fungi</taxon>
        <taxon>Dikarya</taxon>
        <taxon>Ascomycota</taxon>
        <taxon>Pezizomycotina</taxon>
        <taxon>Dothideomycetes</taxon>
        <taxon>Pleosporomycetidae</taxon>
        <taxon>Pleosporales</taxon>
        <taxon>Pleosporineae</taxon>
        <taxon>Didymellaceae</taxon>
        <taxon>Didymella</taxon>
    </lineage>
</organism>
<dbReference type="OrthoDB" id="3961350at2759"/>
<evidence type="ECO:0000313" key="1">
    <source>
        <dbReference type="EMBL" id="KAF1922563.1"/>
    </source>
</evidence>
<dbReference type="RefSeq" id="XP_033442816.1">
    <property type="nucleotide sequence ID" value="XM_033589598.1"/>
</dbReference>
<dbReference type="GeneID" id="54347246"/>
<dbReference type="EMBL" id="ML979022">
    <property type="protein sequence ID" value="KAF1922563.1"/>
    <property type="molecule type" value="Genomic_DNA"/>
</dbReference>
<evidence type="ECO:0000313" key="2">
    <source>
        <dbReference type="Proteomes" id="UP000800082"/>
    </source>
</evidence>